<feature type="compositionally biased region" description="Basic and acidic residues" evidence="2">
    <location>
        <begin position="831"/>
        <end position="852"/>
    </location>
</feature>
<feature type="region of interest" description="Disordered" evidence="2">
    <location>
        <begin position="366"/>
        <end position="681"/>
    </location>
</feature>
<feature type="compositionally biased region" description="Basic and acidic residues" evidence="2">
    <location>
        <begin position="320"/>
        <end position="333"/>
    </location>
</feature>
<feature type="compositionally biased region" description="Basic and acidic residues" evidence="2">
    <location>
        <begin position="664"/>
        <end position="673"/>
    </location>
</feature>
<feature type="compositionally biased region" description="Basic and acidic residues" evidence="2">
    <location>
        <begin position="1107"/>
        <end position="1119"/>
    </location>
</feature>
<dbReference type="EMBL" id="HBUF01349663">
    <property type="protein sequence ID" value="CAG6712745.1"/>
    <property type="molecule type" value="Transcribed_RNA"/>
</dbReference>
<feature type="domain" description="BAT2 N-terminal" evidence="3">
    <location>
        <begin position="4"/>
        <end position="163"/>
    </location>
</feature>
<feature type="compositionally biased region" description="Basic and acidic residues" evidence="2">
    <location>
        <begin position="712"/>
        <end position="730"/>
    </location>
</feature>
<keyword evidence="1" id="KW-0597">Phosphoprotein</keyword>
<dbReference type="InterPro" id="IPR033184">
    <property type="entry name" value="PRRC2"/>
</dbReference>
<feature type="compositionally biased region" description="Low complexity" evidence="2">
    <location>
        <begin position="813"/>
        <end position="829"/>
    </location>
</feature>
<dbReference type="EMBL" id="HBUF01349664">
    <property type="protein sequence ID" value="CAG6712747.1"/>
    <property type="molecule type" value="Transcribed_RNA"/>
</dbReference>
<evidence type="ECO:0000256" key="2">
    <source>
        <dbReference type="SAM" id="MobiDB-lite"/>
    </source>
</evidence>
<feature type="compositionally biased region" description="Basic and acidic residues" evidence="2">
    <location>
        <begin position="366"/>
        <end position="379"/>
    </location>
</feature>
<feature type="region of interest" description="Disordered" evidence="2">
    <location>
        <begin position="1311"/>
        <end position="1340"/>
    </location>
</feature>
<organism evidence="4">
    <name type="scientific">Cacopsylla melanoneura</name>
    <dbReference type="NCBI Taxonomy" id="428564"/>
    <lineage>
        <taxon>Eukaryota</taxon>
        <taxon>Metazoa</taxon>
        <taxon>Ecdysozoa</taxon>
        <taxon>Arthropoda</taxon>
        <taxon>Hexapoda</taxon>
        <taxon>Insecta</taxon>
        <taxon>Pterygota</taxon>
        <taxon>Neoptera</taxon>
        <taxon>Paraneoptera</taxon>
        <taxon>Hemiptera</taxon>
        <taxon>Sternorrhyncha</taxon>
        <taxon>Psylloidea</taxon>
        <taxon>Psyllidae</taxon>
        <taxon>Psyllinae</taxon>
        <taxon>Cacopsylla</taxon>
    </lineage>
</organism>
<feature type="compositionally biased region" description="Basic and acidic residues" evidence="2">
    <location>
        <begin position="475"/>
        <end position="596"/>
    </location>
</feature>
<dbReference type="PANTHER" id="PTHR14038:SF0">
    <property type="entry name" value="LP18708P"/>
    <property type="match status" value="1"/>
</dbReference>
<feature type="compositionally biased region" description="Polar residues" evidence="2">
    <location>
        <begin position="63"/>
        <end position="74"/>
    </location>
</feature>
<accession>A0A8D8UXT9</accession>
<feature type="compositionally biased region" description="Low complexity" evidence="2">
    <location>
        <begin position="1023"/>
        <end position="1043"/>
    </location>
</feature>
<feature type="region of interest" description="Disordered" evidence="2">
    <location>
        <begin position="310"/>
        <end position="352"/>
    </location>
</feature>
<feature type="region of interest" description="Disordered" evidence="2">
    <location>
        <begin position="1"/>
        <end position="213"/>
    </location>
</feature>
<feature type="compositionally biased region" description="Polar residues" evidence="2">
    <location>
        <begin position="423"/>
        <end position="437"/>
    </location>
</feature>
<protein>
    <submittedName>
        <fullName evidence="4">Protein PRRC2A</fullName>
    </submittedName>
</protein>
<dbReference type="GO" id="GO:0030154">
    <property type="term" value="P:cell differentiation"/>
    <property type="evidence" value="ECO:0007669"/>
    <property type="project" value="TreeGrafter"/>
</dbReference>
<feature type="compositionally biased region" description="Low complexity" evidence="2">
    <location>
        <begin position="442"/>
        <end position="453"/>
    </location>
</feature>
<feature type="compositionally biased region" description="Basic and acidic residues" evidence="2">
    <location>
        <begin position="742"/>
        <end position="812"/>
    </location>
</feature>
<dbReference type="PANTHER" id="PTHR14038">
    <property type="entry name" value="BAT2 HLA-B-ASSOCIATED TRANSCRIPT 2"/>
    <property type="match status" value="1"/>
</dbReference>
<dbReference type="InterPro" id="IPR009738">
    <property type="entry name" value="BAT2_N"/>
</dbReference>
<feature type="compositionally biased region" description="Polar residues" evidence="2">
    <location>
        <begin position="1094"/>
        <end position="1105"/>
    </location>
</feature>
<feature type="compositionally biased region" description="Low complexity" evidence="2">
    <location>
        <begin position="1120"/>
        <end position="1155"/>
    </location>
</feature>
<feature type="compositionally biased region" description="Basic and acidic residues" evidence="2">
    <location>
        <begin position="1161"/>
        <end position="1186"/>
    </location>
</feature>
<feature type="compositionally biased region" description="Polar residues" evidence="2">
    <location>
        <begin position="19"/>
        <end position="42"/>
    </location>
</feature>
<feature type="compositionally biased region" description="Low complexity" evidence="2">
    <location>
        <begin position="1324"/>
        <end position="1338"/>
    </location>
</feature>
<feature type="compositionally biased region" description="Basic and acidic residues" evidence="2">
    <location>
        <begin position="342"/>
        <end position="352"/>
    </location>
</feature>
<proteinExistence type="predicted"/>
<feature type="compositionally biased region" description="Basic and acidic residues" evidence="2">
    <location>
        <begin position="696"/>
        <end position="705"/>
    </location>
</feature>
<feature type="region of interest" description="Disordered" evidence="2">
    <location>
        <begin position="235"/>
        <end position="272"/>
    </location>
</feature>
<feature type="region of interest" description="Disordered" evidence="2">
    <location>
        <begin position="696"/>
        <end position="1282"/>
    </location>
</feature>
<feature type="compositionally biased region" description="Polar residues" evidence="2">
    <location>
        <begin position="944"/>
        <end position="964"/>
    </location>
</feature>
<feature type="compositionally biased region" description="Basic and acidic residues" evidence="2">
    <location>
        <begin position="965"/>
        <end position="987"/>
    </location>
</feature>
<feature type="compositionally biased region" description="Polar residues" evidence="2">
    <location>
        <begin position="143"/>
        <end position="162"/>
    </location>
</feature>
<sequence length="1401" mass="158502">MPISSGTVSKGEKAKPKFQTLNLNNVFSKSTGESSKPNQLKTPFNKHGMSVLGKVPSARKPTNLPSLKSENTGNDPPVHLVPTGGPGWGSKPGETGPPPPTPSVQQNTAVVVPTPPITTINTSIPPPPIVDKSWSAKTAGKPNYNTTHQTPLFNQEFPSLSGNPADVQYGPGPSLRPQTIKGSWIQGGSHPPTGGEVGNQQGTAPVQDHPTETLRPEVAAILPSFMQKQETHLQFASFSNPPPPTRLAQRFSQPNSNHDTRFMQHPPPSRNKDFVQCAKIVKEDALSKFDDFSKKGGWALHDSIDYDQKLNFSDDETEESENKENDISSRFNDKSGAISEKTTSHHIEDEVKQLKKKEMNEIIEKAKVRKESEEQRFIEQKNNAAKKLAALDRKIEESKKENESKDERKTTGQPVVKDGNEFRQLTQLGNDKPQSYNKEPANNFTSSRFSTSNKPPRLRKQEENQQHKGFYSRPSQERNYYEGDYERDNRSDNRYRDYNSRDRFSMNNRDTRDREYSRGGYDNRKFSDQMRNPEQKSNYNRDSEAKYQGRYSDSSDHRDSWEMLPKRKDSDRSKQSYDDDNERYRSDNESREKNNKDMNSWEMNDYENHADYEREEMWEKERRIERPTRPDSRDSRTSRESKTSHSELNLRDEKLNVIDDPEETHEIERERKPMNMNMYKNTRGAGVPITIEKLEAAESKQDKSSELVPLVRSDKGDYKKDGKDEDKKQLDAWSTPLNTSKFHSEQKKEDSPPIETEKLNENNQDKQVSEENGDKDKERKEDKETANKKERGDRDRDAHHRDRGNRGRDRYQGGRSSEWSSNSYNSGGNRDNGRSWGREGKDSRDTRYDNRRGHSRAPPARISYPRHPRSESDPESGKEDRYHDQVRGERRVEKGRKERDDAWYGERDRYGDRKERDRYYESRGSREYPRGGGGGGSNYRSSNQPSGQGRRNDNYGGSSKNNFSGDEKKPREKKEATSEDDKKEKKTPSAKPLGNKPSRDNKTEKDWESDGKESLDDDKYKRGGSYSSSRGSRGARSSYSASARKNDKFTKERPVKEENKEDIENSESNDVKSKESSGEKQNEHGFQEVKAKKNATNVKETSNTASKKTDEKSKPKETPKSASSSSGSASLKQNSSSGNQTKSSSNSTSKGNGQQTQSKPGADKSKNEHSSNQQKKSEPVVEETKSHGFSLSGVKDIVTGPAPPPPATNAWDRPLNAAVLKSSSPAPTAVQKTQTPPPRPASSASSHAASEVAHSVDDSASQAHQQQQQQHLQNQQQQYAQYQQHQAEQQQQLQQQQQAQLAAAVQAQQQQQQQQLSQPPPSTTPQRTQTVQTTTPQPRDLHVQQRLMAVSTQGAVTSVQQVTSVADYNNQQLATAQPTTTFFQSSHLTSPFAHYYHNPPL</sequence>
<feature type="compositionally biased region" description="Basic and acidic residues" evidence="2">
    <location>
        <begin position="1044"/>
        <end position="1091"/>
    </location>
</feature>
<feature type="compositionally biased region" description="Polar residues" evidence="2">
    <location>
        <begin position="1221"/>
        <end position="1234"/>
    </location>
</feature>
<dbReference type="Pfam" id="PF07001">
    <property type="entry name" value="BAT2_N"/>
    <property type="match status" value="1"/>
</dbReference>
<feature type="compositionally biased region" description="Low complexity" evidence="2">
    <location>
        <begin position="1241"/>
        <end position="1282"/>
    </location>
</feature>
<feature type="compositionally biased region" description="Basic and acidic residues" evidence="2">
    <location>
        <begin position="389"/>
        <end position="410"/>
    </location>
</feature>
<evidence type="ECO:0000313" key="4">
    <source>
        <dbReference type="EMBL" id="CAG6712747.1"/>
    </source>
</evidence>
<evidence type="ECO:0000256" key="1">
    <source>
        <dbReference type="ARBA" id="ARBA00022553"/>
    </source>
</evidence>
<feature type="compositionally biased region" description="Basic and acidic residues" evidence="2">
    <location>
        <begin position="606"/>
        <end position="657"/>
    </location>
</feature>
<feature type="compositionally biased region" description="Basic and acidic residues" evidence="2">
    <location>
        <begin position="868"/>
        <end position="929"/>
    </location>
</feature>
<evidence type="ECO:0000259" key="3">
    <source>
        <dbReference type="Pfam" id="PF07001"/>
    </source>
</evidence>
<reference evidence="4" key="1">
    <citation type="submission" date="2021-05" db="EMBL/GenBank/DDBJ databases">
        <authorList>
            <person name="Alioto T."/>
            <person name="Alioto T."/>
            <person name="Gomez Garrido J."/>
        </authorList>
    </citation>
    <scope>NUCLEOTIDE SEQUENCE</scope>
</reference>
<name>A0A8D8UXT9_9HEMI</name>
<feature type="compositionally biased region" description="Basic and acidic residues" evidence="2">
    <location>
        <begin position="997"/>
        <end position="1021"/>
    </location>
</feature>